<dbReference type="Pfam" id="PF07321">
    <property type="entry name" value="YscO"/>
    <property type="match status" value="1"/>
</dbReference>
<reference evidence="2" key="1">
    <citation type="journal article" date="2014" name="Int. J. Syst. Evol. Microbiol.">
        <title>Complete genome sequence of Corynebacterium casei LMG S-19264T (=DSM 44701T), isolated from a smear-ripened cheese.</title>
        <authorList>
            <consortium name="US DOE Joint Genome Institute (JGI-PGF)"/>
            <person name="Walter F."/>
            <person name="Albersmeier A."/>
            <person name="Kalinowski J."/>
            <person name="Ruckert C."/>
        </authorList>
    </citation>
    <scope>NUCLEOTIDE SEQUENCE</scope>
    <source>
        <strain evidence="2">CGMCC 1.15320</strain>
    </source>
</reference>
<dbReference type="InterPro" id="IPR009929">
    <property type="entry name" value="T3SS_YscO"/>
</dbReference>
<sequence length="159" mass="18053">MTAFLTKLLHLKENRQASAARALQRKRVELQQAEQTLTKAENALQAAVSGYERQVDTLYEPLIGQAIDMRQIEDVESKIADLDRHRQELSDAVDDSADHVADVKEAEQGLLKIYAEKSRAFERLDALVDELKFAARTEAERHAELELEEGVHNRKGFAR</sequence>
<evidence type="ECO:0008006" key="4">
    <source>
        <dbReference type="Google" id="ProtNLM"/>
    </source>
</evidence>
<dbReference type="RefSeq" id="WP_188720744.1">
    <property type="nucleotide sequence ID" value="NZ_BMIF01000004.1"/>
</dbReference>
<evidence type="ECO:0000313" key="3">
    <source>
        <dbReference type="Proteomes" id="UP000636264"/>
    </source>
</evidence>
<evidence type="ECO:0000256" key="1">
    <source>
        <dbReference type="SAM" id="Coils"/>
    </source>
</evidence>
<reference evidence="2" key="2">
    <citation type="submission" date="2020-09" db="EMBL/GenBank/DDBJ databases">
        <authorList>
            <person name="Sun Q."/>
            <person name="Zhou Y."/>
        </authorList>
    </citation>
    <scope>NUCLEOTIDE SEQUENCE</scope>
    <source>
        <strain evidence="2">CGMCC 1.15320</strain>
    </source>
</reference>
<organism evidence="2 3">
    <name type="scientific">Nitratireductor aestuarii</name>
    <dbReference type="NCBI Taxonomy" id="1735103"/>
    <lineage>
        <taxon>Bacteria</taxon>
        <taxon>Pseudomonadati</taxon>
        <taxon>Pseudomonadota</taxon>
        <taxon>Alphaproteobacteria</taxon>
        <taxon>Hyphomicrobiales</taxon>
        <taxon>Phyllobacteriaceae</taxon>
        <taxon>Nitratireductor</taxon>
    </lineage>
</organism>
<keyword evidence="3" id="KW-1185">Reference proteome</keyword>
<dbReference type="InterPro" id="IPR053716">
    <property type="entry name" value="Flag_assembly_chemotaxis_eff"/>
</dbReference>
<proteinExistence type="predicted"/>
<protein>
    <recommendedName>
        <fullName evidence="4">Type III secretion protein</fullName>
    </recommendedName>
</protein>
<accession>A0A916RQ37</accession>
<name>A0A916RQ37_9HYPH</name>
<dbReference type="AlphaFoldDB" id="A0A916RQ37"/>
<dbReference type="Proteomes" id="UP000636264">
    <property type="component" value="Unassembled WGS sequence"/>
</dbReference>
<keyword evidence="1" id="KW-0175">Coiled coil</keyword>
<gene>
    <name evidence="2" type="ORF">GCM10011385_18390</name>
</gene>
<feature type="coiled-coil region" evidence="1">
    <location>
        <begin position="16"/>
        <end position="92"/>
    </location>
</feature>
<evidence type="ECO:0000313" key="2">
    <source>
        <dbReference type="EMBL" id="GGA64918.1"/>
    </source>
</evidence>
<dbReference type="Gene3D" id="1.10.287.1700">
    <property type="match status" value="1"/>
</dbReference>
<comment type="caution">
    <text evidence="2">The sequence shown here is derived from an EMBL/GenBank/DDBJ whole genome shotgun (WGS) entry which is preliminary data.</text>
</comment>
<dbReference type="EMBL" id="BMIF01000004">
    <property type="protein sequence ID" value="GGA64918.1"/>
    <property type="molecule type" value="Genomic_DNA"/>
</dbReference>